<organism evidence="2 3">
    <name type="scientific">Helicostylum pulchrum</name>
    <dbReference type="NCBI Taxonomy" id="562976"/>
    <lineage>
        <taxon>Eukaryota</taxon>
        <taxon>Fungi</taxon>
        <taxon>Fungi incertae sedis</taxon>
        <taxon>Mucoromycota</taxon>
        <taxon>Mucoromycotina</taxon>
        <taxon>Mucoromycetes</taxon>
        <taxon>Mucorales</taxon>
        <taxon>Mucorineae</taxon>
        <taxon>Mucoraceae</taxon>
        <taxon>Helicostylum</taxon>
    </lineage>
</organism>
<reference evidence="2 3" key="1">
    <citation type="submission" date="2024-04" db="EMBL/GenBank/DDBJ databases">
        <title>genome sequences of Mucor flavus KT1a and Helicostylum pulchrum KT1b strains isolation_sourced from the surface of a dry-aged beef.</title>
        <authorList>
            <person name="Toyotome T."/>
            <person name="Hosono M."/>
            <person name="Torimaru M."/>
            <person name="Fukuda K."/>
            <person name="Mikami N."/>
        </authorList>
    </citation>
    <scope>NUCLEOTIDE SEQUENCE [LARGE SCALE GENOMIC DNA]</scope>
    <source>
        <strain evidence="2 3">KT1b</strain>
    </source>
</reference>
<evidence type="ECO:0000313" key="2">
    <source>
        <dbReference type="EMBL" id="GAA5794909.1"/>
    </source>
</evidence>
<comment type="caution">
    <text evidence="2">The sequence shown here is derived from an EMBL/GenBank/DDBJ whole genome shotgun (WGS) entry which is preliminary data.</text>
</comment>
<evidence type="ECO:0008006" key="4">
    <source>
        <dbReference type="Google" id="ProtNLM"/>
    </source>
</evidence>
<evidence type="ECO:0000256" key="1">
    <source>
        <dbReference type="SAM" id="SignalP"/>
    </source>
</evidence>
<feature type="chain" id="PRO_5046301735" description="CARDB domain-containing protein" evidence="1">
    <location>
        <begin position="22"/>
        <end position="165"/>
    </location>
</feature>
<proteinExistence type="predicted"/>
<keyword evidence="1" id="KW-0732">Signal</keyword>
<name>A0ABP9XJC0_9FUNG</name>
<evidence type="ECO:0000313" key="3">
    <source>
        <dbReference type="Proteomes" id="UP001476247"/>
    </source>
</evidence>
<keyword evidence="3" id="KW-1185">Reference proteome</keyword>
<protein>
    <recommendedName>
        <fullName evidence="4">CARDB domain-containing protein</fullName>
    </recommendedName>
</protein>
<sequence>MFQRYFFISVILLSLLQLVQAQLGPKVVTPMQNATVDPGSKVDIVYEYQNLGTGDYSVDIQLWQDAAVSIPISDVVINEPITAGNSSGIKVAFTLNSTYTWKVPRGLNSTFWLTVTGNARTALYKNGVNLRSRPVMLHTSAANLMSKPASVVILLLASAITLALF</sequence>
<dbReference type="EMBL" id="BAABUJ010000004">
    <property type="protein sequence ID" value="GAA5794909.1"/>
    <property type="molecule type" value="Genomic_DNA"/>
</dbReference>
<feature type="signal peptide" evidence="1">
    <location>
        <begin position="1"/>
        <end position="21"/>
    </location>
</feature>
<gene>
    <name evidence="2" type="ORF">HPULCUR_000257</name>
</gene>
<dbReference type="Proteomes" id="UP001476247">
    <property type="component" value="Unassembled WGS sequence"/>
</dbReference>
<accession>A0ABP9XJC0</accession>